<dbReference type="PANTHER" id="PTHR30629">
    <property type="entry name" value="PROPHAGE INTEGRASE"/>
    <property type="match status" value="1"/>
</dbReference>
<dbReference type="Proteomes" id="UP000294737">
    <property type="component" value="Unassembled WGS sequence"/>
</dbReference>
<dbReference type="InterPro" id="IPR002104">
    <property type="entry name" value="Integrase_catalytic"/>
</dbReference>
<evidence type="ECO:0000256" key="1">
    <source>
        <dbReference type="ARBA" id="ARBA00008857"/>
    </source>
</evidence>
<dbReference type="GO" id="GO:0003677">
    <property type="term" value="F:DNA binding"/>
    <property type="evidence" value="ECO:0007669"/>
    <property type="project" value="UniProtKB-KW"/>
</dbReference>
<dbReference type="Pfam" id="PF00589">
    <property type="entry name" value="Phage_integrase"/>
    <property type="match status" value="1"/>
</dbReference>
<dbReference type="OrthoDB" id="9775880at2"/>
<dbReference type="RefSeq" id="WP_112992022.1">
    <property type="nucleotide sequence ID" value="NZ_PTLZ01000002.1"/>
</dbReference>
<dbReference type="InterPro" id="IPR010998">
    <property type="entry name" value="Integrase_recombinase_N"/>
</dbReference>
<comment type="caution">
    <text evidence="6">The sequence shown here is derived from an EMBL/GenBank/DDBJ whole genome shotgun (WGS) entry which is preliminary data.</text>
</comment>
<comment type="similarity">
    <text evidence="1">Belongs to the 'phage' integrase family.</text>
</comment>
<evidence type="ECO:0000256" key="4">
    <source>
        <dbReference type="ARBA" id="ARBA00023172"/>
    </source>
</evidence>
<dbReference type="Pfam" id="PF13356">
    <property type="entry name" value="Arm-DNA-bind_3"/>
    <property type="match status" value="1"/>
</dbReference>
<evidence type="ECO:0000256" key="3">
    <source>
        <dbReference type="ARBA" id="ARBA00023125"/>
    </source>
</evidence>
<evidence type="ECO:0000256" key="2">
    <source>
        <dbReference type="ARBA" id="ARBA00022908"/>
    </source>
</evidence>
<feature type="domain" description="Tyr recombinase" evidence="5">
    <location>
        <begin position="202"/>
        <end position="379"/>
    </location>
</feature>
<dbReference type="Gene3D" id="1.10.150.130">
    <property type="match status" value="1"/>
</dbReference>
<keyword evidence="3" id="KW-0238">DNA-binding</keyword>
<keyword evidence="2" id="KW-0229">DNA integration</keyword>
<dbReference type="GO" id="GO:0006310">
    <property type="term" value="P:DNA recombination"/>
    <property type="evidence" value="ECO:0007669"/>
    <property type="project" value="UniProtKB-KW"/>
</dbReference>
<reference evidence="6 7" key="1">
    <citation type="submission" date="2019-03" db="EMBL/GenBank/DDBJ databases">
        <title>Genomic Encyclopedia of Type Strains, Phase IV (KMG-IV): sequencing the most valuable type-strain genomes for metagenomic binning, comparative biology and taxonomic classification.</title>
        <authorList>
            <person name="Goeker M."/>
        </authorList>
    </citation>
    <scope>NUCLEOTIDE SEQUENCE [LARGE SCALE GENOMIC DNA]</scope>
    <source>
        <strain evidence="6 7">DSM 18555</strain>
    </source>
</reference>
<dbReference type="AlphaFoldDB" id="A0A4R6G659"/>
<sequence length="392" mass="44809">MKLTDLKVSKAKAIDRPQKLTDGGGLYLYISPTGVKSWRLDYSHNNKRYTHTIGKYPVITLAEARARKLELKKELSAGLSPSVEKHKEKIRRSEEAAQTFELLANEWFQGKKDIRSKAWQEGNGLYLRRDLIPAIGKIPIDEINGKTLLLVLQSIAKDRGVRTADRARQTALQVFEHAILNFKTEKNPAAILRKWAEIPAAVNRPHLEEGDVHQLIDAMDAYPGYLTTKLAAKLLLLTFVRKMEVTDAQWDEFDLQNKKWIIPAERMKMKEAHVVPLSAQAVSLINQLQPYTRGSKYLFPKNSTVLKPMSAASLNKMFDTMGYKGRFSPHGIRATASTWLNEKGFRHDVIERQLAHTERNQVRASYNHADYLLERREMMQAWADFLFPSASK</sequence>
<proteinExistence type="inferred from homology"/>
<evidence type="ECO:0000313" key="6">
    <source>
        <dbReference type="EMBL" id="TDN89942.1"/>
    </source>
</evidence>
<dbReference type="EMBL" id="SNWF01000005">
    <property type="protein sequence ID" value="TDN89942.1"/>
    <property type="molecule type" value="Genomic_DNA"/>
</dbReference>
<gene>
    <name evidence="6" type="ORF">EV677_2011</name>
</gene>
<dbReference type="CDD" id="cd00801">
    <property type="entry name" value="INT_P4_C"/>
    <property type="match status" value="1"/>
</dbReference>
<dbReference type="PROSITE" id="PS51898">
    <property type="entry name" value="TYR_RECOMBINASE"/>
    <property type="match status" value="1"/>
</dbReference>
<dbReference type="Gene3D" id="1.10.443.10">
    <property type="entry name" value="Intergrase catalytic core"/>
    <property type="match status" value="1"/>
</dbReference>
<keyword evidence="4" id="KW-0233">DNA recombination</keyword>
<keyword evidence="7" id="KW-1185">Reference proteome</keyword>
<dbReference type="GO" id="GO:0015074">
    <property type="term" value="P:DNA integration"/>
    <property type="evidence" value="ECO:0007669"/>
    <property type="project" value="UniProtKB-KW"/>
</dbReference>
<protein>
    <submittedName>
        <fullName evidence="6">Integrase</fullName>
    </submittedName>
</protein>
<dbReference type="PANTHER" id="PTHR30629:SF2">
    <property type="entry name" value="PROPHAGE INTEGRASE INTS-RELATED"/>
    <property type="match status" value="1"/>
</dbReference>
<dbReference type="Gene3D" id="3.30.160.390">
    <property type="entry name" value="Integrase, DNA-binding domain"/>
    <property type="match status" value="1"/>
</dbReference>
<dbReference type="InterPro" id="IPR025166">
    <property type="entry name" value="Integrase_DNA_bind_dom"/>
</dbReference>
<dbReference type="SUPFAM" id="SSF56349">
    <property type="entry name" value="DNA breaking-rejoining enzymes"/>
    <property type="match status" value="1"/>
</dbReference>
<organism evidence="6 7">
    <name type="scientific">Herminiimonas fonticola</name>
    <dbReference type="NCBI Taxonomy" id="303380"/>
    <lineage>
        <taxon>Bacteria</taxon>
        <taxon>Pseudomonadati</taxon>
        <taxon>Pseudomonadota</taxon>
        <taxon>Betaproteobacteria</taxon>
        <taxon>Burkholderiales</taxon>
        <taxon>Oxalobacteraceae</taxon>
        <taxon>Herminiimonas</taxon>
    </lineage>
</organism>
<accession>A0A4R6G659</accession>
<dbReference type="InterPro" id="IPR050808">
    <property type="entry name" value="Phage_Integrase"/>
</dbReference>
<dbReference type="InterPro" id="IPR013762">
    <property type="entry name" value="Integrase-like_cat_sf"/>
</dbReference>
<dbReference type="InterPro" id="IPR038488">
    <property type="entry name" value="Integrase_DNA-bd_sf"/>
</dbReference>
<name>A0A4R6G659_9BURK</name>
<dbReference type="InterPro" id="IPR053876">
    <property type="entry name" value="Phage_int_M"/>
</dbReference>
<evidence type="ECO:0000313" key="7">
    <source>
        <dbReference type="Proteomes" id="UP000294737"/>
    </source>
</evidence>
<evidence type="ECO:0000259" key="5">
    <source>
        <dbReference type="PROSITE" id="PS51898"/>
    </source>
</evidence>
<dbReference type="Pfam" id="PF22022">
    <property type="entry name" value="Phage_int_M"/>
    <property type="match status" value="1"/>
</dbReference>
<dbReference type="InterPro" id="IPR011010">
    <property type="entry name" value="DNA_brk_join_enz"/>
</dbReference>